<comment type="caution">
    <text evidence="2">The sequence shown here is derived from an EMBL/GenBank/DDBJ whole genome shotgun (WGS) entry which is preliminary data.</text>
</comment>
<dbReference type="RefSeq" id="WP_184036454.1">
    <property type="nucleotide sequence ID" value="NZ_JACHHY010000005.1"/>
</dbReference>
<keyword evidence="1" id="KW-1133">Transmembrane helix</keyword>
<keyword evidence="3" id="KW-1185">Reference proteome</keyword>
<evidence type="ECO:0000256" key="1">
    <source>
        <dbReference type="SAM" id="Phobius"/>
    </source>
</evidence>
<organism evidence="2 3">
    <name type="scientific">Chitinivorax tropicus</name>
    <dbReference type="NCBI Taxonomy" id="714531"/>
    <lineage>
        <taxon>Bacteria</taxon>
        <taxon>Pseudomonadati</taxon>
        <taxon>Pseudomonadota</taxon>
        <taxon>Betaproteobacteria</taxon>
        <taxon>Chitinivorax</taxon>
    </lineage>
</organism>
<dbReference type="AlphaFoldDB" id="A0A840MJY0"/>
<evidence type="ECO:0000313" key="3">
    <source>
        <dbReference type="Proteomes" id="UP000575898"/>
    </source>
</evidence>
<proteinExistence type="predicted"/>
<feature type="transmembrane region" description="Helical" evidence="1">
    <location>
        <begin position="67"/>
        <end position="93"/>
    </location>
</feature>
<gene>
    <name evidence="2" type="ORF">HNQ59_001075</name>
</gene>
<dbReference type="EMBL" id="JACHHY010000005">
    <property type="protein sequence ID" value="MBB5017805.1"/>
    <property type="molecule type" value="Genomic_DNA"/>
</dbReference>
<protein>
    <submittedName>
        <fullName evidence="2">Uncharacterized protein</fullName>
    </submittedName>
</protein>
<keyword evidence="1" id="KW-0812">Transmembrane</keyword>
<name>A0A840MJY0_9PROT</name>
<evidence type="ECO:0000313" key="2">
    <source>
        <dbReference type="EMBL" id="MBB5017805.1"/>
    </source>
</evidence>
<accession>A0A840MJY0</accession>
<sequence>MSIGSSQQVLVCVPVSTTPSGVQQQICPRIGGQYYKPQPTQAYLLNPDSQQQFDAAMGPFDYGYASAIWALAFSMIVGLYFFSHGIGLVLGMIRRS</sequence>
<reference evidence="2 3" key="1">
    <citation type="submission" date="2020-08" db="EMBL/GenBank/DDBJ databases">
        <title>Genomic Encyclopedia of Type Strains, Phase IV (KMG-IV): sequencing the most valuable type-strain genomes for metagenomic binning, comparative biology and taxonomic classification.</title>
        <authorList>
            <person name="Goeker M."/>
        </authorList>
    </citation>
    <scope>NUCLEOTIDE SEQUENCE [LARGE SCALE GENOMIC DNA]</scope>
    <source>
        <strain evidence="2 3">DSM 27165</strain>
    </source>
</reference>
<keyword evidence="1" id="KW-0472">Membrane</keyword>
<dbReference type="Proteomes" id="UP000575898">
    <property type="component" value="Unassembled WGS sequence"/>
</dbReference>